<keyword evidence="3 6" id="KW-0812">Transmembrane</keyword>
<feature type="transmembrane region" description="Helical" evidence="8">
    <location>
        <begin position="69"/>
        <end position="92"/>
    </location>
</feature>
<evidence type="ECO:0000256" key="5">
    <source>
        <dbReference type="ARBA" id="ARBA00023136"/>
    </source>
</evidence>
<feature type="transmembrane region" description="Helical" evidence="8">
    <location>
        <begin position="142"/>
        <end position="161"/>
    </location>
</feature>
<evidence type="ECO:0000313" key="11">
    <source>
        <dbReference type="Proteomes" id="UP000280307"/>
    </source>
</evidence>
<evidence type="ECO:0000256" key="1">
    <source>
        <dbReference type="ARBA" id="ARBA00004141"/>
    </source>
</evidence>
<gene>
    <name evidence="10" type="ORF">EI684_11775</name>
</gene>
<evidence type="ECO:0000256" key="8">
    <source>
        <dbReference type="SAM" id="Phobius"/>
    </source>
</evidence>
<feature type="domain" description="Heme-copper oxidase subunit III family profile" evidence="9">
    <location>
        <begin position="69"/>
        <end position="291"/>
    </location>
</feature>
<evidence type="ECO:0000256" key="7">
    <source>
        <dbReference type="SAM" id="MobiDB-lite"/>
    </source>
</evidence>
<evidence type="ECO:0000259" key="9">
    <source>
        <dbReference type="PROSITE" id="PS50253"/>
    </source>
</evidence>
<dbReference type="GO" id="GO:0005886">
    <property type="term" value="C:plasma membrane"/>
    <property type="evidence" value="ECO:0007669"/>
    <property type="project" value="UniProtKB-SubCell"/>
</dbReference>
<dbReference type="AlphaFoldDB" id="A0A426TYW8"/>
<reference evidence="10 11" key="1">
    <citation type="submission" date="2018-12" db="EMBL/GenBank/DDBJ databases">
        <title>Genome Sequence of Candidatus Viridilinea halotolerans isolated from saline sulfide-rich spring.</title>
        <authorList>
            <person name="Grouzdev D.S."/>
            <person name="Burganskaya E.I."/>
            <person name="Krutkina M.S."/>
            <person name="Sukhacheva M.V."/>
            <person name="Gorlenko V.M."/>
        </authorList>
    </citation>
    <scope>NUCLEOTIDE SEQUENCE [LARGE SCALE GENOMIC DNA]</scope>
    <source>
        <strain evidence="10">Chok-6</strain>
    </source>
</reference>
<dbReference type="InterPro" id="IPR000298">
    <property type="entry name" value="Cyt_c_oxidase-like_su3"/>
</dbReference>
<dbReference type="InterPro" id="IPR024791">
    <property type="entry name" value="Cyt_c/ubiquinol_Oxase_su3"/>
</dbReference>
<dbReference type="EMBL" id="RSAS01000461">
    <property type="protein sequence ID" value="RRR71273.1"/>
    <property type="molecule type" value="Genomic_DNA"/>
</dbReference>
<dbReference type="PANTHER" id="PTHR11403:SF6">
    <property type="entry name" value="NITRIC OXIDE REDUCTASE SUBUNIT E"/>
    <property type="match status" value="1"/>
</dbReference>
<accession>A0A426TYW8</accession>
<dbReference type="SUPFAM" id="SSF81452">
    <property type="entry name" value="Cytochrome c oxidase subunit III-like"/>
    <property type="match status" value="1"/>
</dbReference>
<dbReference type="Gene3D" id="1.20.120.80">
    <property type="entry name" value="Cytochrome c oxidase, subunit III, four-helix bundle"/>
    <property type="match status" value="1"/>
</dbReference>
<proteinExistence type="inferred from homology"/>
<dbReference type="InterPro" id="IPR013833">
    <property type="entry name" value="Cyt_c_oxidase_su3_a-hlx"/>
</dbReference>
<comment type="subcellular location">
    <subcellularLocation>
        <location evidence="6">Cell membrane</location>
        <topology evidence="6">Multi-pass membrane protein</topology>
    </subcellularLocation>
    <subcellularLocation>
        <location evidence="1">Membrane</location>
        <topology evidence="1">Multi-pass membrane protein</topology>
    </subcellularLocation>
</comment>
<protein>
    <submittedName>
        <fullName evidence="10">Cytochrome c oxidase subunit 3 family protein</fullName>
    </submittedName>
</protein>
<evidence type="ECO:0000313" key="10">
    <source>
        <dbReference type="EMBL" id="RRR71273.1"/>
    </source>
</evidence>
<dbReference type="PANTHER" id="PTHR11403">
    <property type="entry name" value="CYTOCHROME C OXIDASE SUBUNIT III"/>
    <property type="match status" value="1"/>
</dbReference>
<keyword evidence="5 8" id="KW-0472">Membrane</keyword>
<evidence type="ECO:0000256" key="6">
    <source>
        <dbReference type="RuleBase" id="RU003376"/>
    </source>
</evidence>
<dbReference type="InterPro" id="IPR035973">
    <property type="entry name" value="Cyt_c_oxidase_su3-like_sf"/>
</dbReference>
<feature type="transmembrane region" description="Helical" evidence="8">
    <location>
        <begin position="225"/>
        <end position="251"/>
    </location>
</feature>
<feature type="transmembrane region" description="Helical" evidence="8">
    <location>
        <begin position="112"/>
        <end position="130"/>
    </location>
</feature>
<comment type="caution">
    <text evidence="10">The sequence shown here is derived from an EMBL/GenBank/DDBJ whole genome shotgun (WGS) entry which is preliminary data.</text>
</comment>
<evidence type="ECO:0000256" key="4">
    <source>
        <dbReference type="ARBA" id="ARBA00022989"/>
    </source>
</evidence>
<evidence type="ECO:0000256" key="2">
    <source>
        <dbReference type="ARBA" id="ARBA00010581"/>
    </source>
</evidence>
<dbReference type="GO" id="GO:0019646">
    <property type="term" value="P:aerobic electron transport chain"/>
    <property type="evidence" value="ECO:0007669"/>
    <property type="project" value="InterPro"/>
</dbReference>
<dbReference type="Pfam" id="PF00510">
    <property type="entry name" value="COX3"/>
    <property type="match status" value="2"/>
</dbReference>
<feature type="transmembrane region" description="Helical" evidence="8">
    <location>
        <begin position="271"/>
        <end position="290"/>
    </location>
</feature>
<sequence>MRRGREAHPPASRIPHPAARILVSKEKILATTTTTTSPHGHADHGHAAHGPELQHHFCTPAQQKEAATLGMWVFLVTEVMLFGGIFMAYAVYRWAFPEVWAEAAYHLNTPLGTINTVVLLVSSLTVALAVSAAEAGKRTRVIQLLLVTMVLGVAFLGLKAYEYSEKFSHCAGYSTPAQWVGGGEQHAVYECLVPGQAFLFPADKTTGVSNAPTVAGQGTPYQLFFFLYFVATSLHAVHMLIGLTIMGYLAFITWRGVITPTYFTPIEIGGLYWHLIDIVWVFLFPLFYLVH</sequence>
<dbReference type="CDD" id="cd02862">
    <property type="entry name" value="NorE_like"/>
    <property type="match status" value="1"/>
</dbReference>
<evidence type="ECO:0000256" key="3">
    <source>
        <dbReference type="ARBA" id="ARBA00022692"/>
    </source>
</evidence>
<dbReference type="GO" id="GO:0004129">
    <property type="term" value="F:cytochrome-c oxidase activity"/>
    <property type="evidence" value="ECO:0007669"/>
    <property type="project" value="InterPro"/>
</dbReference>
<organism evidence="10 11">
    <name type="scientific">Candidatus Viridilinea halotolerans</name>
    <dbReference type="NCBI Taxonomy" id="2491704"/>
    <lineage>
        <taxon>Bacteria</taxon>
        <taxon>Bacillati</taxon>
        <taxon>Chloroflexota</taxon>
        <taxon>Chloroflexia</taxon>
        <taxon>Chloroflexales</taxon>
        <taxon>Chloroflexineae</taxon>
        <taxon>Oscillochloridaceae</taxon>
        <taxon>Candidatus Viridilinea</taxon>
    </lineage>
</organism>
<dbReference type="Proteomes" id="UP000280307">
    <property type="component" value="Unassembled WGS sequence"/>
</dbReference>
<keyword evidence="4 8" id="KW-1133">Transmembrane helix</keyword>
<comment type="similarity">
    <text evidence="2 6">Belongs to the cytochrome c oxidase subunit 3 family.</text>
</comment>
<feature type="region of interest" description="Disordered" evidence="7">
    <location>
        <begin position="33"/>
        <end position="52"/>
    </location>
</feature>
<dbReference type="PROSITE" id="PS50253">
    <property type="entry name" value="COX3"/>
    <property type="match status" value="1"/>
</dbReference>
<name>A0A426TYW8_9CHLR</name>